<gene>
    <name evidence="1" type="ORF">DPEC_G00320200</name>
</gene>
<organism evidence="1 2">
    <name type="scientific">Dallia pectoralis</name>
    <name type="common">Alaska blackfish</name>
    <dbReference type="NCBI Taxonomy" id="75939"/>
    <lineage>
        <taxon>Eukaryota</taxon>
        <taxon>Metazoa</taxon>
        <taxon>Chordata</taxon>
        <taxon>Craniata</taxon>
        <taxon>Vertebrata</taxon>
        <taxon>Euteleostomi</taxon>
        <taxon>Actinopterygii</taxon>
        <taxon>Neopterygii</taxon>
        <taxon>Teleostei</taxon>
        <taxon>Protacanthopterygii</taxon>
        <taxon>Esociformes</taxon>
        <taxon>Umbridae</taxon>
        <taxon>Dallia</taxon>
    </lineage>
</organism>
<reference evidence="1" key="1">
    <citation type="submission" date="2021-05" db="EMBL/GenBank/DDBJ databases">
        <authorList>
            <person name="Pan Q."/>
            <person name="Jouanno E."/>
            <person name="Zahm M."/>
            <person name="Klopp C."/>
            <person name="Cabau C."/>
            <person name="Louis A."/>
            <person name="Berthelot C."/>
            <person name="Parey E."/>
            <person name="Roest Crollius H."/>
            <person name="Montfort J."/>
            <person name="Robinson-Rechavi M."/>
            <person name="Bouchez O."/>
            <person name="Lampietro C."/>
            <person name="Lopez Roques C."/>
            <person name="Donnadieu C."/>
            <person name="Postlethwait J."/>
            <person name="Bobe J."/>
            <person name="Dillon D."/>
            <person name="Chandos A."/>
            <person name="von Hippel F."/>
            <person name="Guiguen Y."/>
        </authorList>
    </citation>
    <scope>NUCLEOTIDE SEQUENCE</scope>
    <source>
        <strain evidence="1">YG-Jan2019</strain>
    </source>
</reference>
<accession>A0ACC2F9U0</accession>
<evidence type="ECO:0000313" key="2">
    <source>
        <dbReference type="Proteomes" id="UP001157502"/>
    </source>
</evidence>
<keyword evidence="2" id="KW-1185">Reference proteome</keyword>
<proteinExistence type="predicted"/>
<evidence type="ECO:0000313" key="1">
    <source>
        <dbReference type="EMBL" id="KAJ7988107.1"/>
    </source>
</evidence>
<comment type="caution">
    <text evidence="1">The sequence shown here is derived from an EMBL/GenBank/DDBJ whole genome shotgun (WGS) entry which is preliminary data.</text>
</comment>
<dbReference type="Proteomes" id="UP001157502">
    <property type="component" value="Chromosome 31"/>
</dbReference>
<name>A0ACC2F9U0_DALPE</name>
<sequence>MPTQRRNRKYEPIVFVFPQGGPYQSGSGKWRESFGTPVCWRPQRLNPPREELGVPVTAPLWTLFSPDTPDPLFHISHIFQCTEIASRRPQDLTVNGDGESLLF</sequence>
<protein>
    <submittedName>
        <fullName evidence="1">Uncharacterized protein</fullName>
    </submittedName>
</protein>
<dbReference type="EMBL" id="CM055758">
    <property type="protein sequence ID" value="KAJ7988107.1"/>
    <property type="molecule type" value="Genomic_DNA"/>
</dbReference>